<dbReference type="InterPro" id="IPR039430">
    <property type="entry name" value="Thymidylate_kin-like_dom"/>
</dbReference>
<keyword evidence="5" id="KW-0547">Nucleotide-binding</keyword>
<evidence type="ECO:0000256" key="2">
    <source>
        <dbReference type="ARBA" id="ARBA00012980"/>
    </source>
</evidence>
<feature type="domain" description="Thymidylate kinase-like" evidence="9">
    <location>
        <begin position="19"/>
        <end position="209"/>
    </location>
</feature>
<evidence type="ECO:0000256" key="7">
    <source>
        <dbReference type="ARBA" id="ARBA00022840"/>
    </source>
</evidence>
<dbReference type="PANTHER" id="PTHR10344">
    <property type="entry name" value="THYMIDYLATE KINASE"/>
    <property type="match status" value="1"/>
</dbReference>
<proteinExistence type="inferred from homology"/>
<keyword evidence="7" id="KW-0067">ATP-binding</keyword>
<keyword evidence="6 10" id="KW-0418">Kinase</keyword>
<protein>
    <recommendedName>
        <fullName evidence="2">dTMP kinase</fullName>
        <ecNumber evidence="2">2.7.4.9</ecNumber>
    </recommendedName>
</protein>
<dbReference type="GO" id="GO:0005524">
    <property type="term" value="F:ATP binding"/>
    <property type="evidence" value="ECO:0007669"/>
    <property type="project" value="UniProtKB-KW"/>
</dbReference>
<dbReference type="PANTHER" id="PTHR10344:SF4">
    <property type="entry name" value="UMP-CMP KINASE 2, MITOCHONDRIAL"/>
    <property type="match status" value="1"/>
</dbReference>
<dbReference type="SUPFAM" id="SSF52540">
    <property type="entry name" value="P-loop containing nucleoside triphosphate hydrolases"/>
    <property type="match status" value="1"/>
</dbReference>
<dbReference type="GO" id="GO:0006233">
    <property type="term" value="P:dTDP biosynthetic process"/>
    <property type="evidence" value="ECO:0007669"/>
    <property type="project" value="InterPro"/>
</dbReference>
<dbReference type="AlphaFoldDB" id="A0A3B1E7D9"/>
<sequence>MNNYLEQQKEATLATLIAIEGIDGSGKGTQAKRLQERLVAEGKRAALLSFPRYRDTLFGEAIGQFLNGEFGTLNEVNPFLAALLYAGDRSESKQFLLSLLAENDVVVLDRYVASNIAHQGAKATGDAQQKLIKRIQTIEFEINHLPQANMNILLDLPALEARKLIAKKNKRDYTDKEADLQEEDTDYLESVRNVYLQLATDTSNWQIVSLLDKEGLRSIESIGDEIYHMVTE</sequence>
<accession>A0A3B1E7D9</accession>
<dbReference type="CDD" id="cd01672">
    <property type="entry name" value="TMPK"/>
    <property type="match status" value="1"/>
</dbReference>
<name>A0A3B1E7D9_9ZZZZ</name>
<dbReference type="GO" id="GO:0006235">
    <property type="term" value="P:dTTP biosynthetic process"/>
    <property type="evidence" value="ECO:0007669"/>
    <property type="project" value="TreeGrafter"/>
</dbReference>
<gene>
    <name evidence="10" type="ORF">MNBD_PLANCTO02-2568</name>
</gene>
<keyword evidence="3 10" id="KW-0808">Transferase</keyword>
<dbReference type="GO" id="GO:0006227">
    <property type="term" value="P:dUDP biosynthetic process"/>
    <property type="evidence" value="ECO:0007669"/>
    <property type="project" value="TreeGrafter"/>
</dbReference>
<evidence type="ECO:0000256" key="4">
    <source>
        <dbReference type="ARBA" id="ARBA00022727"/>
    </source>
</evidence>
<organism evidence="10">
    <name type="scientific">hydrothermal vent metagenome</name>
    <dbReference type="NCBI Taxonomy" id="652676"/>
    <lineage>
        <taxon>unclassified sequences</taxon>
        <taxon>metagenomes</taxon>
        <taxon>ecological metagenomes</taxon>
    </lineage>
</organism>
<evidence type="ECO:0000256" key="5">
    <source>
        <dbReference type="ARBA" id="ARBA00022741"/>
    </source>
</evidence>
<dbReference type="NCBIfam" id="TIGR00041">
    <property type="entry name" value="DTMP_kinase"/>
    <property type="match status" value="1"/>
</dbReference>
<dbReference type="GO" id="GO:0004798">
    <property type="term" value="F:dTMP kinase activity"/>
    <property type="evidence" value="ECO:0007669"/>
    <property type="project" value="UniProtKB-EC"/>
</dbReference>
<evidence type="ECO:0000256" key="8">
    <source>
        <dbReference type="ARBA" id="ARBA00048743"/>
    </source>
</evidence>
<dbReference type="Pfam" id="PF02223">
    <property type="entry name" value="Thymidylate_kin"/>
    <property type="match status" value="1"/>
</dbReference>
<evidence type="ECO:0000256" key="3">
    <source>
        <dbReference type="ARBA" id="ARBA00022679"/>
    </source>
</evidence>
<keyword evidence="4" id="KW-0545">Nucleotide biosynthesis</keyword>
<dbReference type="GO" id="GO:0005829">
    <property type="term" value="C:cytosol"/>
    <property type="evidence" value="ECO:0007669"/>
    <property type="project" value="TreeGrafter"/>
</dbReference>
<dbReference type="Gene3D" id="3.40.50.300">
    <property type="entry name" value="P-loop containing nucleotide triphosphate hydrolases"/>
    <property type="match status" value="1"/>
</dbReference>
<dbReference type="HAMAP" id="MF_00165">
    <property type="entry name" value="Thymidylate_kinase"/>
    <property type="match status" value="1"/>
</dbReference>
<dbReference type="EC" id="2.7.4.9" evidence="2"/>
<evidence type="ECO:0000259" key="9">
    <source>
        <dbReference type="Pfam" id="PF02223"/>
    </source>
</evidence>
<comment type="catalytic activity">
    <reaction evidence="8">
        <text>dTMP + ATP = dTDP + ADP</text>
        <dbReference type="Rhea" id="RHEA:13517"/>
        <dbReference type="ChEBI" id="CHEBI:30616"/>
        <dbReference type="ChEBI" id="CHEBI:58369"/>
        <dbReference type="ChEBI" id="CHEBI:63528"/>
        <dbReference type="ChEBI" id="CHEBI:456216"/>
        <dbReference type="EC" id="2.7.4.9"/>
    </reaction>
</comment>
<evidence type="ECO:0000256" key="1">
    <source>
        <dbReference type="ARBA" id="ARBA00009776"/>
    </source>
</evidence>
<comment type="similarity">
    <text evidence="1">Belongs to the thymidylate kinase family.</text>
</comment>
<dbReference type="InterPro" id="IPR027417">
    <property type="entry name" value="P-loop_NTPase"/>
</dbReference>
<evidence type="ECO:0000313" key="10">
    <source>
        <dbReference type="EMBL" id="VAX42725.1"/>
    </source>
</evidence>
<evidence type="ECO:0000256" key="6">
    <source>
        <dbReference type="ARBA" id="ARBA00022777"/>
    </source>
</evidence>
<dbReference type="EMBL" id="UOGL01000683">
    <property type="protein sequence ID" value="VAX42725.1"/>
    <property type="molecule type" value="Genomic_DNA"/>
</dbReference>
<reference evidence="10" key="1">
    <citation type="submission" date="2018-06" db="EMBL/GenBank/DDBJ databases">
        <authorList>
            <person name="Zhirakovskaya E."/>
        </authorList>
    </citation>
    <scope>NUCLEOTIDE SEQUENCE</scope>
</reference>
<dbReference type="InterPro" id="IPR018094">
    <property type="entry name" value="Thymidylate_kinase"/>
</dbReference>